<evidence type="ECO:0000313" key="3">
    <source>
        <dbReference type="Proteomes" id="UP000708208"/>
    </source>
</evidence>
<reference evidence="2" key="1">
    <citation type="submission" date="2021-06" db="EMBL/GenBank/DDBJ databases">
        <authorList>
            <person name="Hodson N. C."/>
            <person name="Mongue J. A."/>
            <person name="Jaron S. K."/>
        </authorList>
    </citation>
    <scope>NUCLEOTIDE SEQUENCE</scope>
</reference>
<accession>A0A8J2P8U9</accession>
<dbReference type="EMBL" id="CAJVCH010289393">
    <property type="protein sequence ID" value="CAG7785112.1"/>
    <property type="molecule type" value="Genomic_DNA"/>
</dbReference>
<protein>
    <submittedName>
        <fullName evidence="2">Uncharacterized protein</fullName>
    </submittedName>
</protein>
<proteinExistence type="predicted"/>
<gene>
    <name evidence="2" type="ORF">AFUS01_LOCUS23758</name>
</gene>
<organism evidence="2 3">
    <name type="scientific">Allacma fusca</name>
    <dbReference type="NCBI Taxonomy" id="39272"/>
    <lineage>
        <taxon>Eukaryota</taxon>
        <taxon>Metazoa</taxon>
        <taxon>Ecdysozoa</taxon>
        <taxon>Arthropoda</taxon>
        <taxon>Hexapoda</taxon>
        <taxon>Collembola</taxon>
        <taxon>Symphypleona</taxon>
        <taxon>Sminthuridae</taxon>
        <taxon>Allacma</taxon>
    </lineage>
</organism>
<sequence length="27" mass="2936">MSGQDMGNILEVDENNVEGNPENVEMA</sequence>
<feature type="compositionally biased region" description="Low complexity" evidence="1">
    <location>
        <begin position="17"/>
        <end position="27"/>
    </location>
</feature>
<evidence type="ECO:0000256" key="1">
    <source>
        <dbReference type="SAM" id="MobiDB-lite"/>
    </source>
</evidence>
<name>A0A8J2P8U9_9HEXA</name>
<feature type="region of interest" description="Disordered" evidence="1">
    <location>
        <begin position="1"/>
        <end position="27"/>
    </location>
</feature>
<dbReference type="AlphaFoldDB" id="A0A8J2P8U9"/>
<feature type="non-terminal residue" evidence="2">
    <location>
        <position position="27"/>
    </location>
</feature>
<dbReference type="Proteomes" id="UP000708208">
    <property type="component" value="Unassembled WGS sequence"/>
</dbReference>
<keyword evidence="3" id="KW-1185">Reference proteome</keyword>
<evidence type="ECO:0000313" key="2">
    <source>
        <dbReference type="EMBL" id="CAG7785112.1"/>
    </source>
</evidence>
<comment type="caution">
    <text evidence="2">The sequence shown here is derived from an EMBL/GenBank/DDBJ whole genome shotgun (WGS) entry which is preliminary data.</text>
</comment>